<feature type="coiled-coil region" evidence="1">
    <location>
        <begin position="38"/>
        <end position="65"/>
    </location>
</feature>
<keyword evidence="1" id="KW-0175">Coiled coil</keyword>
<evidence type="ECO:0000256" key="1">
    <source>
        <dbReference type="SAM" id="Coils"/>
    </source>
</evidence>
<dbReference type="OrthoDB" id="2655161at2"/>
<feature type="transmembrane region" description="Helical" evidence="2">
    <location>
        <begin position="12"/>
        <end position="31"/>
    </location>
</feature>
<keyword evidence="2" id="KW-0472">Membrane</keyword>
<reference evidence="3 4" key="1">
    <citation type="journal article" date="2007" name="Int. J. Syst. Evol. Microbiol.">
        <title>Paenibacillus ginsengarvi sp. nov., isolated from soil from ginseng cultivation.</title>
        <authorList>
            <person name="Yoon M.H."/>
            <person name="Ten L.N."/>
            <person name="Im W.T."/>
        </authorList>
    </citation>
    <scope>NUCLEOTIDE SEQUENCE [LARGE SCALE GENOMIC DNA]</scope>
    <source>
        <strain evidence="3 4">KCTC 13059</strain>
    </source>
</reference>
<protein>
    <recommendedName>
        <fullName evidence="5">Sporulation protein</fullName>
    </recommendedName>
</protein>
<keyword evidence="4" id="KW-1185">Reference proteome</keyword>
<sequence length="177" mass="20155">MRAPAQHLLKGWLPGIGLFLSGMIVGSAIYMSMHQTSYSLLVERNSVLLDENENLKKEIQNLKKFRNSQSVVKKITVRYENENSAPLDPAIHQELKKQVQLKLEPVYEGHNLALFTSGTEQDRTSEIRKLQEIVSDQYNVKEHSFKVEATSVAIVQTELIVYIKAYASGVSDSFRFR</sequence>
<dbReference type="RefSeq" id="WP_120746535.1">
    <property type="nucleotide sequence ID" value="NZ_RBAH01000004.1"/>
</dbReference>
<evidence type="ECO:0000313" key="3">
    <source>
        <dbReference type="EMBL" id="RKN85512.1"/>
    </source>
</evidence>
<proteinExistence type="predicted"/>
<comment type="caution">
    <text evidence="3">The sequence shown here is derived from an EMBL/GenBank/DDBJ whole genome shotgun (WGS) entry which is preliminary data.</text>
</comment>
<accession>A0A3B0CJY4</accession>
<evidence type="ECO:0008006" key="5">
    <source>
        <dbReference type="Google" id="ProtNLM"/>
    </source>
</evidence>
<evidence type="ECO:0000313" key="4">
    <source>
        <dbReference type="Proteomes" id="UP000282311"/>
    </source>
</evidence>
<keyword evidence="2" id="KW-0812">Transmembrane</keyword>
<dbReference type="EMBL" id="RBAH01000004">
    <property type="protein sequence ID" value="RKN85512.1"/>
    <property type="molecule type" value="Genomic_DNA"/>
</dbReference>
<dbReference type="Proteomes" id="UP000282311">
    <property type="component" value="Unassembled WGS sequence"/>
</dbReference>
<gene>
    <name evidence="3" type="ORF">D7M11_07440</name>
</gene>
<name>A0A3B0CJY4_9BACL</name>
<dbReference type="AlphaFoldDB" id="A0A3B0CJY4"/>
<keyword evidence="2" id="KW-1133">Transmembrane helix</keyword>
<evidence type="ECO:0000256" key="2">
    <source>
        <dbReference type="SAM" id="Phobius"/>
    </source>
</evidence>
<organism evidence="3 4">
    <name type="scientific">Paenibacillus ginsengarvi</name>
    <dbReference type="NCBI Taxonomy" id="400777"/>
    <lineage>
        <taxon>Bacteria</taxon>
        <taxon>Bacillati</taxon>
        <taxon>Bacillota</taxon>
        <taxon>Bacilli</taxon>
        <taxon>Bacillales</taxon>
        <taxon>Paenibacillaceae</taxon>
        <taxon>Paenibacillus</taxon>
    </lineage>
</organism>